<feature type="transmembrane region" description="Helical" evidence="8">
    <location>
        <begin position="452"/>
        <end position="472"/>
    </location>
</feature>
<dbReference type="EMBL" id="FOAZ01000007">
    <property type="protein sequence ID" value="SEL32581.1"/>
    <property type="molecule type" value="Genomic_DNA"/>
</dbReference>
<feature type="transmembrane region" description="Helical" evidence="8">
    <location>
        <begin position="484"/>
        <end position="504"/>
    </location>
</feature>
<evidence type="ECO:0000256" key="6">
    <source>
        <dbReference type="ARBA" id="ARBA00038076"/>
    </source>
</evidence>
<feature type="transmembrane region" description="Helical" evidence="8">
    <location>
        <begin position="29"/>
        <end position="51"/>
    </location>
</feature>
<dbReference type="Pfam" id="PF02687">
    <property type="entry name" value="FtsX"/>
    <property type="match status" value="1"/>
</dbReference>
<dbReference type="RefSeq" id="WP_244904213.1">
    <property type="nucleotide sequence ID" value="NZ_FOAZ01000007.1"/>
</dbReference>
<keyword evidence="4 8" id="KW-1133">Transmembrane helix</keyword>
<evidence type="ECO:0000256" key="2">
    <source>
        <dbReference type="ARBA" id="ARBA00022475"/>
    </source>
</evidence>
<dbReference type="AlphaFoldDB" id="A0A1H7P9Y7"/>
<dbReference type="InterPro" id="IPR050250">
    <property type="entry name" value="Macrolide_Exporter_MacB"/>
</dbReference>
<dbReference type="GO" id="GO:0005886">
    <property type="term" value="C:plasma membrane"/>
    <property type="evidence" value="ECO:0007669"/>
    <property type="project" value="UniProtKB-SubCell"/>
</dbReference>
<protein>
    <submittedName>
        <fullName evidence="10">FtsX-like permease family protein</fullName>
    </submittedName>
</protein>
<sequence length="1100" mass="109729">MAATAVRASQAPPARRLPPALRRSGRHGLVLAAAAATVLLAGLVLAVLAALTEGSVDSGVAAALTADPSAQVRVTMPYRADTSAAADARIRAALDRAFAPVPHDLGTGLLGLLPLAVTSPQPGADGLSLFPLALPVTTAQAHARLVAGTWPTAGAPSAGGAVPAAVPLALAQRLRLRPGSLLQVADALGHSVRIRVSGVFRPDGAAAFWPAMAGDPAGTAGTADRVLVLSPGALTATAAFGGHVLAEWTALPDTAHVVAADLAPLADRISALGDGVRQPGRAVPVDAAVQTGLVGSLRGLVGPSVVARSVLYLPTALLAALALVTVGLTGRQLAVHRQGELVLQQTRGAGTGRLLRDAAAEWSCTALPAAGVALLLAGPLLRVLHALGWLAVPVPGDAVGASAWLAVGATLLVHGAATLAPVLSAVTGHGLGARLRLRGPRAAAVGRHGADLALLLVAVLGYLQLAHYHAAVTGSGGALGVDPVLVLVPTVATVAAALLLLRLLPPAARALDRLGRALGGLVVPLAGWQVGRRSAKVAGPVLLMSVAVAVGTLATTVLACVNGLAGDQADFQVGADVRVTLPAAAGLPAAAAQQALLALPGVTGATPVTRTPATTASGGLDEIVAVDTGVTAAGGAPPPVPRLRADLAGPGYASALAALGRDVAPQGLTLPGAPATLVLDETLGSDGDRSAPQLQLTVQDATGVSDTVTVTLPAADGARHQVGVPLGLPGAERRASPLTITGLTLVPTPGRPAADLDFALHRVGAGGAWLSALPGALAWSDHSPSVSGARSTLCQGAGGPQAGACAGGADLLDAGLRTGAPGGTTQAGTELEADLAPSAQDALPVLADSAALADGHHRVGDQVALGLVDGRQLTVRIIGEIAAVPGQDHELGAFLTDQRRLAATLAGLGEPQLPPTSWWLASSRPAATAAAVAARPQLGEAVTRDEQAARLRADPFKQGMRTVLDLCRLLAPGFAVIGFTVHCVVGVRERRRDFALLRAMGLRPGQLSALLWLEQVGVCLFALVPGALLGTALAVGVLPSVSVDDQGTAPFPPLRVDVPWGQVAVTSVVVCAAILLVVSALSRLLARVDLVRVLRAGEDV</sequence>
<feature type="transmembrane region" description="Helical" evidence="8">
    <location>
        <begin position="1058"/>
        <end position="1085"/>
    </location>
</feature>
<evidence type="ECO:0000256" key="4">
    <source>
        <dbReference type="ARBA" id="ARBA00022989"/>
    </source>
</evidence>
<comment type="similarity">
    <text evidence="6">Belongs to the ABC-4 integral membrane protein family.</text>
</comment>
<feature type="transmembrane region" description="Helical" evidence="8">
    <location>
        <begin position="1009"/>
        <end position="1038"/>
    </location>
</feature>
<feature type="region of interest" description="Disordered" evidence="7">
    <location>
        <begin position="1"/>
        <end position="20"/>
    </location>
</feature>
<evidence type="ECO:0000256" key="5">
    <source>
        <dbReference type="ARBA" id="ARBA00023136"/>
    </source>
</evidence>
<dbReference type="InterPro" id="IPR003838">
    <property type="entry name" value="ABC3_permease_C"/>
</dbReference>
<feature type="transmembrane region" description="Helical" evidence="8">
    <location>
        <begin position="541"/>
        <end position="565"/>
    </location>
</feature>
<reference evidence="11" key="1">
    <citation type="submission" date="2016-10" db="EMBL/GenBank/DDBJ databases">
        <authorList>
            <person name="Varghese N."/>
        </authorList>
    </citation>
    <scope>NUCLEOTIDE SEQUENCE [LARGE SCALE GENOMIC DNA]</scope>
    <source>
        <strain evidence="11">DSM 45096 / BCRC 16803 / CGMCC 4.1857 / CIP 109030 / JCM 12277 / KCTC 19219 / NBRC 100920 / 33214</strain>
    </source>
</reference>
<accession>A0A1H7P9Y7</accession>
<dbReference type="Proteomes" id="UP000183015">
    <property type="component" value="Unassembled WGS sequence"/>
</dbReference>
<keyword evidence="11" id="KW-1185">Reference proteome</keyword>
<feature type="compositionally biased region" description="Low complexity" evidence="7">
    <location>
        <begin position="7"/>
        <end position="20"/>
    </location>
</feature>
<dbReference type="eggNOG" id="COG0577">
    <property type="taxonomic scope" value="Bacteria"/>
</dbReference>
<evidence type="ECO:0000313" key="10">
    <source>
        <dbReference type="EMBL" id="SEL32581.1"/>
    </source>
</evidence>
<name>A0A1H7P9Y7_STRJI</name>
<gene>
    <name evidence="10" type="ORF">SAMN05414137_107285</name>
</gene>
<proteinExistence type="inferred from homology"/>
<evidence type="ECO:0000256" key="7">
    <source>
        <dbReference type="SAM" id="MobiDB-lite"/>
    </source>
</evidence>
<evidence type="ECO:0000256" key="3">
    <source>
        <dbReference type="ARBA" id="ARBA00022692"/>
    </source>
</evidence>
<keyword evidence="2" id="KW-1003">Cell membrane</keyword>
<dbReference type="GO" id="GO:0022857">
    <property type="term" value="F:transmembrane transporter activity"/>
    <property type="evidence" value="ECO:0007669"/>
    <property type="project" value="TreeGrafter"/>
</dbReference>
<evidence type="ECO:0000256" key="1">
    <source>
        <dbReference type="ARBA" id="ARBA00004651"/>
    </source>
</evidence>
<feature type="domain" description="ABC3 transporter permease C-terminal" evidence="9">
    <location>
        <begin position="975"/>
        <end position="1085"/>
    </location>
</feature>
<feature type="transmembrane region" description="Helical" evidence="8">
    <location>
        <begin position="310"/>
        <end position="328"/>
    </location>
</feature>
<comment type="subcellular location">
    <subcellularLocation>
        <location evidence="1">Cell membrane</location>
        <topology evidence="1">Multi-pass membrane protein</topology>
    </subcellularLocation>
</comment>
<evidence type="ECO:0000256" key="8">
    <source>
        <dbReference type="SAM" id="Phobius"/>
    </source>
</evidence>
<organism evidence="10 11">
    <name type="scientific">Streptacidiphilus jiangxiensis</name>
    <dbReference type="NCBI Taxonomy" id="235985"/>
    <lineage>
        <taxon>Bacteria</taxon>
        <taxon>Bacillati</taxon>
        <taxon>Actinomycetota</taxon>
        <taxon>Actinomycetes</taxon>
        <taxon>Kitasatosporales</taxon>
        <taxon>Streptomycetaceae</taxon>
        <taxon>Streptacidiphilus</taxon>
    </lineage>
</organism>
<keyword evidence="3 8" id="KW-0812">Transmembrane</keyword>
<evidence type="ECO:0000259" key="9">
    <source>
        <dbReference type="Pfam" id="PF02687"/>
    </source>
</evidence>
<dbReference type="PANTHER" id="PTHR30572">
    <property type="entry name" value="MEMBRANE COMPONENT OF TRANSPORTER-RELATED"/>
    <property type="match status" value="1"/>
</dbReference>
<keyword evidence="5 8" id="KW-0472">Membrane</keyword>
<feature type="transmembrane region" description="Helical" evidence="8">
    <location>
        <begin position="401"/>
        <end position="431"/>
    </location>
</feature>
<feature type="transmembrane region" description="Helical" evidence="8">
    <location>
        <begin position="969"/>
        <end position="988"/>
    </location>
</feature>
<feature type="transmembrane region" description="Helical" evidence="8">
    <location>
        <begin position="362"/>
        <end position="381"/>
    </location>
</feature>
<dbReference type="PANTHER" id="PTHR30572:SF4">
    <property type="entry name" value="ABC TRANSPORTER PERMEASE YTRF"/>
    <property type="match status" value="1"/>
</dbReference>
<evidence type="ECO:0000313" key="11">
    <source>
        <dbReference type="Proteomes" id="UP000183015"/>
    </source>
</evidence>
<dbReference type="STRING" id="235985.SAMN05414137_107285"/>